<feature type="chain" id="PRO_5004592011" description="Secreted protein" evidence="1">
    <location>
        <begin position="21"/>
        <end position="135"/>
    </location>
</feature>
<evidence type="ECO:0008006" key="4">
    <source>
        <dbReference type="Google" id="ProtNLM"/>
    </source>
</evidence>
<organism evidence="2 3">
    <name type="scientific">Tetranychus urticae</name>
    <name type="common">Two-spotted spider mite</name>
    <dbReference type="NCBI Taxonomy" id="32264"/>
    <lineage>
        <taxon>Eukaryota</taxon>
        <taxon>Metazoa</taxon>
        <taxon>Ecdysozoa</taxon>
        <taxon>Arthropoda</taxon>
        <taxon>Chelicerata</taxon>
        <taxon>Arachnida</taxon>
        <taxon>Acari</taxon>
        <taxon>Acariformes</taxon>
        <taxon>Trombidiformes</taxon>
        <taxon>Prostigmata</taxon>
        <taxon>Eleutherengona</taxon>
        <taxon>Raphignathae</taxon>
        <taxon>Tetranychoidea</taxon>
        <taxon>Tetranychidae</taxon>
        <taxon>Tetranychus</taxon>
    </lineage>
</organism>
<evidence type="ECO:0000313" key="3">
    <source>
        <dbReference type="Proteomes" id="UP000015104"/>
    </source>
</evidence>
<dbReference type="Proteomes" id="UP000015104">
    <property type="component" value="Unassembled WGS sequence"/>
</dbReference>
<gene>
    <name evidence="2" type="primary">107369060</name>
</gene>
<dbReference type="EnsemblMetazoa" id="tetur30g01370.1">
    <property type="protein sequence ID" value="tetur30g01370.1"/>
    <property type="gene ID" value="tetur30g01370"/>
</dbReference>
<name>T1L0N6_TETUR</name>
<dbReference type="HOGENOM" id="CLU_1888443_0_0_1"/>
<protein>
    <recommendedName>
        <fullName evidence="4">Secreted protein</fullName>
    </recommendedName>
</protein>
<evidence type="ECO:0000313" key="2">
    <source>
        <dbReference type="EnsemblMetazoa" id="tetur30g01370.1"/>
    </source>
</evidence>
<dbReference type="AlphaFoldDB" id="T1L0N6"/>
<accession>T1L0N6</accession>
<proteinExistence type="predicted"/>
<reference evidence="2" key="2">
    <citation type="submission" date="2015-06" db="UniProtKB">
        <authorList>
            <consortium name="EnsemblMetazoa"/>
        </authorList>
    </citation>
    <scope>IDENTIFICATION</scope>
</reference>
<keyword evidence="3" id="KW-1185">Reference proteome</keyword>
<feature type="signal peptide" evidence="1">
    <location>
        <begin position="1"/>
        <end position="20"/>
    </location>
</feature>
<evidence type="ECO:0000256" key="1">
    <source>
        <dbReference type="SAM" id="SignalP"/>
    </source>
</evidence>
<dbReference type="EMBL" id="CAEY01000868">
    <property type="status" value="NOT_ANNOTATED_CDS"/>
    <property type="molecule type" value="Genomic_DNA"/>
</dbReference>
<keyword evidence="1" id="KW-0732">Signal</keyword>
<dbReference type="KEGG" id="tut:107369060"/>
<reference evidence="3" key="1">
    <citation type="submission" date="2011-08" db="EMBL/GenBank/DDBJ databases">
        <authorList>
            <person name="Rombauts S."/>
        </authorList>
    </citation>
    <scope>NUCLEOTIDE SEQUENCE</scope>
    <source>
        <strain evidence="3">London</strain>
    </source>
</reference>
<sequence>MKQLCLIILSLSVIFNCTDGSNDIKDFKLFCGLLELSGKIEQSKELKDSKCFTQIIPKQIQEKIFKCYGDLITTRIADTNDVCLVKKEMPESLRYVVTCLHQAFDELLIDVVNICIQDELERVKNQQFESLFISK</sequence>